<feature type="region of interest" description="Disordered" evidence="1">
    <location>
        <begin position="615"/>
        <end position="670"/>
    </location>
</feature>
<dbReference type="EMBL" id="BPLF01000002">
    <property type="protein sequence ID" value="GIX63747.1"/>
    <property type="molecule type" value="Genomic_DNA"/>
</dbReference>
<evidence type="ECO:0000313" key="3">
    <source>
        <dbReference type="Proteomes" id="UP001497744"/>
    </source>
</evidence>
<dbReference type="GeneID" id="94195228"/>
<evidence type="ECO:0000256" key="1">
    <source>
        <dbReference type="SAM" id="MobiDB-lite"/>
    </source>
</evidence>
<dbReference type="RefSeq" id="XP_067715816.1">
    <property type="nucleotide sequence ID" value="XM_067859715.1"/>
</dbReference>
<feature type="compositionally biased region" description="Basic and acidic residues" evidence="1">
    <location>
        <begin position="790"/>
        <end position="802"/>
    </location>
</feature>
<organism evidence="2 3">
    <name type="scientific">Babesia caballi</name>
    <dbReference type="NCBI Taxonomy" id="5871"/>
    <lineage>
        <taxon>Eukaryota</taxon>
        <taxon>Sar</taxon>
        <taxon>Alveolata</taxon>
        <taxon>Apicomplexa</taxon>
        <taxon>Aconoidasida</taxon>
        <taxon>Piroplasmida</taxon>
        <taxon>Babesiidae</taxon>
        <taxon>Babesia</taxon>
    </lineage>
</organism>
<dbReference type="Proteomes" id="UP001497744">
    <property type="component" value="Unassembled WGS sequence"/>
</dbReference>
<feature type="region of interest" description="Disordered" evidence="1">
    <location>
        <begin position="1134"/>
        <end position="1186"/>
    </location>
</feature>
<evidence type="ECO:0000313" key="2">
    <source>
        <dbReference type="EMBL" id="GIX63747.1"/>
    </source>
</evidence>
<reference evidence="2 3" key="1">
    <citation type="submission" date="2021-06" db="EMBL/GenBank/DDBJ databases">
        <title>Genome sequence of Babesia caballi.</title>
        <authorList>
            <person name="Yamagishi J."/>
            <person name="Kidaka T."/>
            <person name="Ochi A."/>
        </authorList>
    </citation>
    <scope>NUCLEOTIDE SEQUENCE [LARGE SCALE GENOMIC DNA]</scope>
    <source>
        <strain evidence="2">USDA-D6B2</strain>
    </source>
</reference>
<feature type="region of interest" description="Disordered" evidence="1">
    <location>
        <begin position="190"/>
        <end position="209"/>
    </location>
</feature>
<comment type="caution">
    <text evidence="2">The sequence shown here is derived from an EMBL/GenBank/DDBJ whole genome shotgun (WGS) entry which is preliminary data.</text>
</comment>
<name>A0AAV4LVU1_BABCB</name>
<proteinExistence type="predicted"/>
<feature type="compositionally biased region" description="Polar residues" evidence="1">
    <location>
        <begin position="312"/>
        <end position="326"/>
    </location>
</feature>
<feature type="region of interest" description="Disordered" evidence="1">
    <location>
        <begin position="953"/>
        <end position="1001"/>
    </location>
</feature>
<feature type="compositionally biased region" description="Polar residues" evidence="1">
    <location>
        <begin position="959"/>
        <end position="973"/>
    </location>
</feature>
<feature type="compositionally biased region" description="Polar residues" evidence="1">
    <location>
        <begin position="650"/>
        <end position="670"/>
    </location>
</feature>
<feature type="compositionally biased region" description="Polar residues" evidence="1">
    <location>
        <begin position="806"/>
        <end position="819"/>
    </location>
</feature>
<feature type="region of interest" description="Disordered" evidence="1">
    <location>
        <begin position="476"/>
        <end position="549"/>
    </location>
</feature>
<sequence>MCYRCPELSQGPCPRFTYHNLTAFADRPLDLRDLETPHDRVSVFTQGLQYLAGSFTALYPLRFFHPTTDGQFYPGSRGKTEDHPDIHESYLNAISSSSHTVTDADSDIKDVKKIFCRGKPVHDSVVHGSGESTPLDVNSYLSASSPLPVSSEVGAVSPFDLEPPAYGVDASSDPELHSLSTLRKSPILHRAADFQRPNRPAGGSSLGRNSKVMKKAFVLPGSPGPTQGDEALQCYRSVKASNPDAGLRRTPDSSFSLPEAEPSADLLNFARRFRAKYGATASVDTVTSGTAGRMEQSLFAKPAFNGADGFPSTPSYTPATNRQPANESAPRGRADTNRSSLGFVAASEHFPGADDHFSYQLTHGTPTWSTRTSVEPPIGSTASQARHNISSVRQLGHTRSSDILLRDYRAGNVHEKPSERVTAAAAAHANERLLGDSRGSSVKSSHTAYGIEADVTAASAVGDIRQDAPVFEAVCRTPTKDVPHPATARRTYDPLQSARHTEESSLTHPSGTYHAPAHTYGGSNDRSAVETPAAPNPSPYEPSPARQPPSLAEVNKQIDAFFRERMPSQASEQRGAAPGTGYGVELPARQYESATRPMFQNADSYHSPVVELSSSTARADPVPVPGSRNLEPAGAQRTAAKPSGQAVAYSKTTVGSPPAMTSDSGATYSAGSVEYSSASDRSAARGLLQERPRATTAPWTFDFPPQAAASQLMPPQVMLAEALGASPGEDAYPAAEIDALKSGDVNLYDSTCLPIPDPAYVERAPERKVAGPPHARQADSFPVALQKSGTELERSPADHNFDDNMPTRTNQLDSPNLRGTTPPSGDMVFGEELAFYVPGGVSAGGVMKDLSDGIFFEDGALPQKAKGLADPGISAAGFNFSDANLSTTFERLDSSAGGLFAPSAEKAATIGGPRRGSYADSLEALFDKCEYVAYSQDTVGQFDNHASKAANDETFDNLPRSQLSQSGRQTARHCQQECHRSGRSSRAQRGVPGHNGLLGDSNRCVARDETESSGYPRGCGPLLGHMGVRYAAAKADPSDFEEDRVFDGCSLVSSNYVHIPCDRHTSADGDCECYETFSSSEGDTSAADSGAPAHDQSAQCTVKDVLSRHLGGSGSIENLTSLLKQLGSMIEEKDCAGEPNGAASTFAQDSGDLGPCTTRAQQATDSRRSTLRSVETNSTPCTSASPRVEKAVNTDAQTHGFDVRSASAAPGRRSVSISVGTETVQEPSARSFLGNGRVVLDAATNTPSRPSWHSWRVGQHSGDAESLDTAVPRTKEAMVSRMVEPFVGAGTTGRADGVRRVSSMRDTAAHMSSDCSSDSDKAARGNIVRSASLPEGVTLDELLDMYGEFRKLLLLMHVKDPKSLVRAVTARLNKP</sequence>
<feature type="region of interest" description="Disordered" evidence="1">
    <location>
        <begin position="303"/>
        <end position="337"/>
    </location>
</feature>
<feature type="region of interest" description="Disordered" evidence="1">
    <location>
        <begin position="1244"/>
        <end position="1267"/>
    </location>
</feature>
<keyword evidence="3" id="KW-1185">Reference proteome</keyword>
<protein>
    <submittedName>
        <fullName evidence="2">Uncharacterized protein</fullName>
    </submittedName>
</protein>
<accession>A0AAV4LVU1</accession>
<feature type="compositionally biased region" description="Pro residues" evidence="1">
    <location>
        <begin position="534"/>
        <end position="547"/>
    </location>
</feature>
<feature type="compositionally biased region" description="Polar residues" evidence="1">
    <location>
        <begin position="1171"/>
        <end position="1185"/>
    </location>
</feature>
<feature type="region of interest" description="Disordered" evidence="1">
    <location>
        <begin position="790"/>
        <end position="819"/>
    </location>
</feature>
<gene>
    <name evidence="2" type="ORF">BcabD6B2_31820</name>
</gene>